<dbReference type="PANTHER" id="PTHR46070">
    <property type="entry name" value="PINSTRIPE, ISOFORM A"/>
    <property type="match status" value="1"/>
</dbReference>
<comment type="caution">
    <text evidence="2">The sequence shown here is derived from an EMBL/GenBank/DDBJ whole genome shotgun (WGS) entry which is preliminary data.</text>
</comment>
<evidence type="ECO:0000313" key="2">
    <source>
        <dbReference type="EMBL" id="KAL3319273.1"/>
    </source>
</evidence>
<dbReference type="Gene3D" id="1.20.58.900">
    <property type="match status" value="1"/>
</dbReference>
<dbReference type="Proteomes" id="UP001626550">
    <property type="component" value="Unassembled WGS sequence"/>
</dbReference>
<proteinExistence type="predicted"/>
<name>A0ABD2QIN0_9PLAT</name>
<dbReference type="InterPro" id="IPR037213">
    <property type="entry name" value="Run_dom_sf"/>
</dbReference>
<keyword evidence="3" id="KW-1185">Reference proteome</keyword>
<feature type="domain" description="RUN" evidence="1">
    <location>
        <begin position="68"/>
        <end position="227"/>
    </location>
</feature>
<dbReference type="PROSITE" id="PS50826">
    <property type="entry name" value="RUN"/>
    <property type="match status" value="1"/>
</dbReference>
<evidence type="ECO:0000259" key="1">
    <source>
        <dbReference type="PROSITE" id="PS50826"/>
    </source>
</evidence>
<organism evidence="2 3">
    <name type="scientific">Cichlidogyrus casuarinus</name>
    <dbReference type="NCBI Taxonomy" id="1844966"/>
    <lineage>
        <taxon>Eukaryota</taxon>
        <taxon>Metazoa</taxon>
        <taxon>Spiralia</taxon>
        <taxon>Lophotrochozoa</taxon>
        <taxon>Platyhelminthes</taxon>
        <taxon>Monogenea</taxon>
        <taxon>Monopisthocotylea</taxon>
        <taxon>Dactylogyridea</taxon>
        <taxon>Ancyrocephalidae</taxon>
        <taxon>Cichlidogyrus</taxon>
    </lineage>
</organism>
<dbReference type="SMART" id="SM00593">
    <property type="entry name" value="RUN"/>
    <property type="match status" value="1"/>
</dbReference>
<dbReference type="AlphaFoldDB" id="A0ABD2QIN0"/>
<evidence type="ECO:0000313" key="3">
    <source>
        <dbReference type="Proteomes" id="UP001626550"/>
    </source>
</evidence>
<accession>A0ABD2QIN0</accession>
<dbReference type="SUPFAM" id="SSF140741">
    <property type="entry name" value="RUN domain-like"/>
    <property type="match status" value="1"/>
</dbReference>
<dbReference type="Pfam" id="PF02759">
    <property type="entry name" value="RUN"/>
    <property type="match status" value="1"/>
</dbReference>
<gene>
    <name evidence="2" type="primary">DENND5A_1</name>
    <name evidence="2" type="ORF">Ciccas_002061</name>
</gene>
<dbReference type="InterPro" id="IPR004012">
    <property type="entry name" value="Run_dom"/>
</dbReference>
<dbReference type="PANTHER" id="PTHR46070:SF1">
    <property type="entry name" value="PINSTRIPE, ISOFORM A"/>
    <property type="match status" value="1"/>
</dbReference>
<sequence length="232" mass="25498">MSDPIMYKKMKTDTENWTRNNSNSLLMSPSVAKPNVGNLLSSDPRQKRFTAFANASNPNSPAIRRNSLLSNDGSEISVTSLESHMKRAFRGSSIGPSLEDSCDTAISMPHNKKAATLSTNRAVLQASSVLAHSLGDAAVSLVRAVQLINLSSSSAQLSKEDRFQRLMCVGLRDHHLVSWISLLAMSPVTSQMYEERSIMLHPSLRLEVQTILASLDEYELQLEPVLLGVYPL</sequence>
<reference evidence="2 3" key="1">
    <citation type="submission" date="2024-11" db="EMBL/GenBank/DDBJ databases">
        <title>Adaptive evolution of stress response genes in parasites aligns with host niche diversity.</title>
        <authorList>
            <person name="Hahn C."/>
            <person name="Resl P."/>
        </authorList>
    </citation>
    <scope>NUCLEOTIDE SEQUENCE [LARGE SCALE GENOMIC DNA]</scope>
    <source>
        <strain evidence="2">EGGRZ-B1_66</strain>
        <tissue evidence="2">Body</tissue>
    </source>
</reference>
<protein>
    <submittedName>
        <fullName evidence="2">DENN domain-containing protein 5A</fullName>
    </submittedName>
</protein>
<dbReference type="EMBL" id="JBJKFK010000151">
    <property type="protein sequence ID" value="KAL3319273.1"/>
    <property type="molecule type" value="Genomic_DNA"/>
</dbReference>
<dbReference type="InterPro" id="IPR047278">
    <property type="entry name" value="DEN5A/B"/>
</dbReference>